<dbReference type="Gene3D" id="3.40.630.10">
    <property type="entry name" value="Zn peptidases"/>
    <property type="match status" value="1"/>
</dbReference>
<evidence type="ECO:0000313" key="3">
    <source>
        <dbReference type="Proteomes" id="UP001432161"/>
    </source>
</evidence>
<dbReference type="Proteomes" id="UP001432161">
    <property type="component" value="Chromosome"/>
</dbReference>
<feature type="compositionally biased region" description="Basic and acidic residues" evidence="1">
    <location>
        <begin position="457"/>
        <end position="467"/>
    </location>
</feature>
<dbReference type="InterPro" id="IPR050072">
    <property type="entry name" value="Peptidase_M20A"/>
</dbReference>
<proteinExistence type="predicted"/>
<name>A0ABZ1UUK9_9ACTN</name>
<sequence>MADPSRSPRARLTGEDHALLLRLLGIPTAGPLETGDTGTVRLWEAGRAYAAAARRFGMSVVRHAAPPGTVLLRDDVPLPVREAAEDPAFLVCQPSLVLRLGPPGLPREATVMFNVHLDTVAGWWPPSFDGARFRGRGAIDAKGPAVALLAGIRAARAAEPAVGGRVGVLVQAVAGEEGGAMGTFGTRPLVEQGLVGRLNVFCEPTGHRYLPRATAAMTARVRVRGEDAVDDHPEAGHNATVLLGFLGHHLATVLPGRVPGTRVCVAGLHTGERHNKVYGSGQLLLNLAYTDPERGRAAEAALRETLREGLAAFRAGARGHPGLARTAGDAEAITSLHWLKRGLPALGGPAGDPAWAERLLESCGLSRWPAEEPAFTCDAVWMSGVPGTYTAVLGPGGLDTNRAHAEGEYADLAELDRYAGEVARLLVAFARGGRAPRPPHPSGVPRTRPPESSTDDPSPHAPERQDT</sequence>
<keyword evidence="3" id="KW-1185">Reference proteome</keyword>
<feature type="region of interest" description="Disordered" evidence="1">
    <location>
        <begin position="431"/>
        <end position="467"/>
    </location>
</feature>
<dbReference type="InterPro" id="IPR002933">
    <property type="entry name" value="Peptidase_M20"/>
</dbReference>
<reference evidence="2" key="1">
    <citation type="submission" date="2022-10" db="EMBL/GenBank/DDBJ databases">
        <title>The complete genomes of actinobacterial strains from the NBC collection.</title>
        <authorList>
            <person name="Joergensen T.S."/>
            <person name="Alvarez Arevalo M."/>
            <person name="Sterndorff E.B."/>
            <person name="Faurdal D."/>
            <person name="Vuksanovic O."/>
            <person name="Mourched A.-S."/>
            <person name="Charusanti P."/>
            <person name="Shaw S."/>
            <person name="Blin K."/>
            <person name="Weber T."/>
        </authorList>
    </citation>
    <scope>NUCLEOTIDE SEQUENCE</scope>
    <source>
        <strain evidence="2">NBC_00489</strain>
    </source>
</reference>
<dbReference type="PANTHER" id="PTHR43808">
    <property type="entry name" value="ACETYLORNITHINE DEACETYLASE"/>
    <property type="match status" value="1"/>
</dbReference>
<evidence type="ECO:0000256" key="1">
    <source>
        <dbReference type="SAM" id="MobiDB-lite"/>
    </source>
</evidence>
<organism evidence="2 3">
    <name type="scientific">Streptomyces griseoaurantiacus</name>
    <dbReference type="NCBI Taxonomy" id="68213"/>
    <lineage>
        <taxon>Bacteria</taxon>
        <taxon>Bacillati</taxon>
        <taxon>Actinomycetota</taxon>
        <taxon>Actinomycetes</taxon>
        <taxon>Kitasatosporales</taxon>
        <taxon>Streptomycetaceae</taxon>
        <taxon>Streptomyces</taxon>
        <taxon>Streptomyces aurantiacus group</taxon>
    </lineage>
</organism>
<dbReference type="SUPFAM" id="SSF53187">
    <property type="entry name" value="Zn-dependent exopeptidases"/>
    <property type="match status" value="1"/>
</dbReference>
<dbReference type="EMBL" id="CP108330">
    <property type="protein sequence ID" value="WUR35832.1"/>
    <property type="molecule type" value="Genomic_DNA"/>
</dbReference>
<gene>
    <name evidence="2" type="ORF">OHN36_00900</name>
</gene>
<accession>A0ABZ1UUK9</accession>
<dbReference type="Gene3D" id="3.30.70.360">
    <property type="match status" value="1"/>
</dbReference>
<dbReference type="Pfam" id="PF01546">
    <property type="entry name" value="Peptidase_M20"/>
    <property type="match status" value="1"/>
</dbReference>
<protein>
    <submittedName>
        <fullName evidence="2">M20/M25/M40 family metallo-hydrolase</fullName>
    </submittedName>
</protein>
<evidence type="ECO:0000313" key="2">
    <source>
        <dbReference type="EMBL" id="WUR35832.1"/>
    </source>
</evidence>